<evidence type="ECO:0000256" key="12">
    <source>
        <dbReference type="ARBA" id="ARBA00023239"/>
    </source>
</evidence>
<comment type="cofactor">
    <cofactor evidence="3">
        <name>thiamine diphosphate</name>
        <dbReference type="ChEBI" id="CHEBI:58937"/>
    </cofactor>
</comment>
<gene>
    <name evidence="18" type="ORF">NC653_010657</name>
</gene>
<keyword evidence="8" id="KW-0479">Metal-binding</keyword>
<dbReference type="CDD" id="cd02005">
    <property type="entry name" value="TPP_PDC_IPDC"/>
    <property type="match status" value="1"/>
</dbReference>
<feature type="domain" description="Thiamine pyrophosphate enzyme TPP-binding" evidence="15">
    <location>
        <begin position="396"/>
        <end position="521"/>
    </location>
</feature>
<dbReference type="InterPro" id="IPR047213">
    <property type="entry name" value="TPP_PYR_PDC_IPDC-like"/>
</dbReference>
<evidence type="ECO:0000313" key="18">
    <source>
        <dbReference type="EMBL" id="KAJ6999970.1"/>
    </source>
</evidence>
<evidence type="ECO:0000259" key="14">
    <source>
        <dbReference type="Pfam" id="PF00205"/>
    </source>
</evidence>
<dbReference type="Gene3D" id="3.90.110.10">
    <property type="entry name" value="Lactate dehydrogenase/glycoside hydrolase, family 4, C-terminal"/>
    <property type="match status" value="2"/>
</dbReference>
<dbReference type="PANTHER" id="PTHR43452">
    <property type="entry name" value="PYRUVATE DECARBOXYLASE"/>
    <property type="match status" value="1"/>
</dbReference>
<keyword evidence="12" id="KW-0456">Lyase</keyword>
<comment type="cofactor">
    <cofactor evidence="2">
        <name>a metal cation</name>
        <dbReference type="ChEBI" id="CHEBI:25213"/>
    </cofactor>
</comment>
<evidence type="ECO:0000256" key="11">
    <source>
        <dbReference type="ARBA" id="ARBA00023052"/>
    </source>
</evidence>
<dbReference type="PANTHER" id="PTHR43452:SF1">
    <property type="entry name" value="PYRUVATE DECARBOXYLASE C186.09-RELATED"/>
    <property type="match status" value="1"/>
</dbReference>
<dbReference type="GO" id="GO:0006108">
    <property type="term" value="P:malate metabolic process"/>
    <property type="evidence" value="ECO:0007669"/>
    <property type="project" value="InterPro"/>
</dbReference>
<protein>
    <recommendedName>
        <fullName evidence="7">pyruvate decarboxylase</fullName>
        <ecNumber evidence="7">4.1.1.1</ecNumber>
    </recommendedName>
</protein>
<dbReference type="Pfam" id="PF00657">
    <property type="entry name" value="Lipase_GDSL"/>
    <property type="match status" value="2"/>
</dbReference>
<evidence type="ECO:0000259" key="16">
    <source>
        <dbReference type="Pfam" id="PF02776"/>
    </source>
</evidence>
<dbReference type="Pfam" id="PF02866">
    <property type="entry name" value="Ldh_1_C"/>
    <property type="match status" value="1"/>
</dbReference>
<evidence type="ECO:0000256" key="7">
    <source>
        <dbReference type="ARBA" id="ARBA00013202"/>
    </source>
</evidence>
<dbReference type="InterPro" id="IPR036291">
    <property type="entry name" value="NAD(P)-bd_dom_sf"/>
</dbReference>
<dbReference type="GO" id="GO:0036293">
    <property type="term" value="P:response to decreased oxygen levels"/>
    <property type="evidence" value="ECO:0007669"/>
    <property type="project" value="UniProtKB-ARBA"/>
</dbReference>
<evidence type="ECO:0000256" key="8">
    <source>
        <dbReference type="ARBA" id="ARBA00022723"/>
    </source>
</evidence>
<dbReference type="EMBL" id="JAQIZT010000004">
    <property type="protein sequence ID" value="KAJ6999970.1"/>
    <property type="molecule type" value="Genomic_DNA"/>
</dbReference>
<dbReference type="SUPFAM" id="SSF56327">
    <property type="entry name" value="LDH C-terminal domain-like"/>
    <property type="match status" value="1"/>
</dbReference>
<evidence type="ECO:0000256" key="3">
    <source>
        <dbReference type="ARBA" id="ARBA00001964"/>
    </source>
</evidence>
<dbReference type="InterPro" id="IPR029035">
    <property type="entry name" value="DHS-like_NAD/FAD-binding_dom"/>
</dbReference>
<dbReference type="FunFam" id="3.40.50.970:FF:000021">
    <property type="entry name" value="Pyruvate decarboxylase 1"/>
    <property type="match status" value="1"/>
</dbReference>
<dbReference type="InterPro" id="IPR012001">
    <property type="entry name" value="Thiamin_PyroP_enz_TPP-bd_dom"/>
</dbReference>
<dbReference type="Proteomes" id="UP001164929">
    <property type="component" value="Chromosome 4"/>
</dbReference>
<dbReference type="SUPFAM" id="SSF52467">
    <property type="entry name" value="DHS-like NAD/FAD-binding domain"/>
    <property type="match status" value="1"/>
</dbReference>
<comment type="similarity">
    <text evidence="4">Belongs to the TPP enzyme family.</text>
</comment>
<dbReference type="InterPro" id="IPR035669">
    <property type="entry name" value="SGNH_plant_lipase-like"/>
</dbReference>
<evidence type="ECO:0000259" key="13">
    <source>
        <dbReference type="Pfam" id="PF00056"/>
    </source>
</evidence>
<dbReference type="InterPro" id="IPR001236">
    <property type="entry name" value="Lactate/malate_DH_N"/>
</dbReference>
<dbReference type="Gene3D" id="3.40.50.1110">
    <property type="entry name" value="SGNH hydrolase"/>
    <property type="match status" value="2"/>
</dbReference>
<sequence length="1333" mass="143747">MAHPSSALAPAPVPGHTFSATLGHHLSRRLVEIGVSDVFSVPGDFNLTLLDHLIDEPELNLIGCCNELNAGYAADGYARAKGVGACVVTFTVGGLSVLNAIAGAYSENLPVICIVGGPNSNDYGTSRILHHTIGLPDFRQELRCFQTVTCVQAVVNNLDDAHEQIDTAISTALKESKPAYISISSVEATAEFLNKAVKAVIIGGPKLRVAKAQKAFIELADASGYPIAVMPSGKGLVPEHHPHFIGTYWGAASTSFCAEIVESADAYVFVGPIFNDYSSVGYSLLIKKEKSIIVQPNRVTIGNGLSLGWVFMADFLSALAKKLKKNSTALENYRRIFVPPGMPLMREKDEPLRVNVLFKHIQNMLGGDSAVIAEAGDSWFNCQKLCLPENCGYESQMLYGSIGWSVGATLGYAQAARDKRVIACIGDGSFQVTAQDISTMIRCGQRTIIFLINNGGYTIEVQIHDGPYNVIKNWDYTGLVNAIHNGEGKCWTAKVRTEDELTAAIATATGEQKDSLCFIEIFVHKDDTNKELLEWAPRVSAATSRPPKSKPPVAGYAGEEQLGEALDGSDIVIIPAGVPRKPGMTRDDLFKINAVIVKSLRTAIAKYCPNALVNMISNPVNSTIPIAAEVFKNAGTFDERKLFGVTTLDVVRAKTFYAGKVKVPVAEVNVPVVGGHAGITILPLFSQEGGTEVVEAKAGKGSATLSMAYAGAVFADACLKGLNGVPDIVECSFVQSSITDLPFFASKVSQWSEARHQLHITSCSFGDSLADTGNSRNLSPPDNLPHFSFLPYGETFFHHPTGRCSDGRLVIDFIAEYLGLPFVPPYFGGSMESFKEAGVNFAVAGATALDAAFLQEKGVTKLVTNISLVVQLGLFKELLPSLCSTPSDCKKLLGDSLILLGEIGGNDYNHPFSEGINFETIQDLVPYVINTIGLAIKVLIQLGAVTILVPGNLPIGCSPSYLTLFEGSDKEDYDHLTGCLKWLNKFAQEHNEELMKELKRIQKLHPHAKIIYADYYNAAMPFYHSPNRFGFTGGVLRSCCGWGGMYNYSSLVKCGNPLVSVCDDPTSFVNWDVSTTPLQYDSIFNFGDSLSDTGNFLLSGALAFPVIAKLPYGETFFQHATGRCSDGRLVVDFISEASGLPHLPPYLALGKDQLHSFHGVNFAVAGATALDAKFFYDRRIGKIMWTNDSLSVQLGWFKQLKSSLCTSKQECDNYFKKSLFLVGEIGGNDYNYAYFAGGSIKQLRASVPLVVEAIAKATRFTGGTLTACCGGGGPYNFNNSARCGHIGSRTCSHPSSHANWDGIHLTEAAYRYIAMGLVNGGSFTTPPLRIPLK</sequence>
<dbReference type="GO" id="GO:0016788">
    <property type="term" value="F:hydrolase activity, acting on ester bonds"/>
    <property type="evidence" value="ECO:0007669"/>
    <property type="project" value="InterPro"/>
</dbReference>
<keyword evidence="10" id="KW-0460">Magnesium</keyword>
<evidence type="ECO:0000256" key="9">
    <source>
        <dbReference type="ARBA" id="ARBA00022793"/>
    </source>
</evidence>
<dbReference type="GO" id="GO:0006950">
    <property type="term" value="P:response to stress"/>
    <property type="evidence" value="ECO:0007669"/>
    <property type="project" value="UniProtKB-ARBA"/>
</dbReference>
<comment type="catalytic activity">
    <reaction evidence="1">
        <text>a 2-oxocarboxylate + H(+) = an aldehyde + CO2</text>
        <dbReference type="Rhea" id="RHEA:11628"/>
        <dbReference type="ChEBI" id="CHEBI:15378"/>
        <dbReference type="ChEBI" id="CHEBI:16526"/>
        <dbReference type="ChEBI" id="CHEBI:17478"/>
        <dbReference type="ChEBI" id="CHEBI:35179"/>
        <dbReference type="EC" id="4.1.1.1"/>
    </reaction>
</comment>
<evidence type="ECO:0000256" key="5">
    <source>
        <dbReference type="ARBA" id="ARBA00008668"/>
    </source>
</evidence>
<evidence type="ECO:0000259" key="17">
    <source>
        <dbReference type="Pfam" id="PF02866"/>
    </source>
</evidence>
<dbReference type="InterPro" id="IPR012110">
    <property type="entry name" value="PDC/IPDC-like"/>
</dbReference>
<dbReference type="GO" id="GO:0000287">
    <property type="term" value="F:magnesium ion binding"/>
    <property type="evidence" value="ECO:0007669"/>
    <property type="project" value="InterPro"/>
</dbReference>
<dbReference type="GO" id="GO:0030976">
    <property type="term" value="F:thiamine pyrophosphate binding"/>
    <property type="evidence" value="ECO:0007669"/>
    <property type="project" value="InterPro"/>
</dbReference>
<dbReference type="GO" id="GO:0000949">
    <property type="term" value="P:aromatic amino acid family catabolic process to alcohol via Ehrlich pathway"/>
    <property type="evidence" value="ECO:0007669"/>
    <property type="project" value="TreeGrafter"/>
</dbReference>
<evidence type="ECO:0000259" key="15">
    <source>
        <dbReference type="Pfam" id="PF02775"/>
    </source>
</evidence>
<feature type="domain" description="Lactate/malate dehydrogenase C-terminal" evidence="17">
    <location>
        <begin position="646"/>
        <end position="748"/>
    </location>
</feature>
<dbReference type="Pfam" id="PF02776">
    <property type="entry name" value="TPP_enzyme_N"/>
    <property type="match status" value="1"/>
</dbReference>
<feature type="domain" description="Thiamine pyrophosphate enzyme central" evidence="14">
    <location>
        <begin position="186"/>
        <end position="303"/>
    </location>
</feature>
<dbReference type="GO" id="GO:0005829">
    <property type="term" value="C:cytosol"/>
    <property type="evidence" value="ECO:0007669"/>
    <property type="project" value="TreeGrafter"/>
</dbReference>
<evidence type="ECO:0000256" key="4">
    <source>
        <dbReference type="ARBA" id="ARBA00007812"/>
    </source>
</evidence>
<dbReference type="GO" id="GO:0004737">
    <property type="term" value="F:pyruvate decarboxylase activity"/>
    <property type="evidence" value="ECO:0007669"/>
    <property type="project" value="UniProtKB-EC"/>
</dbReference>
<dbReference type="FunFam" id="3.40.50.1220:FF:000009">
    <property type="entry name" value="Pyruvate decarboxylase 1"/>
    <property type="match status" value="1"/>
</dbReference>
<dbReference type="Pfam" id="PF02775">
    <property type="entry name" value="TPP_enzyme_C"/>
    <property type="match status" value="1"/>
</dbReference>
<dbReference type="Gene3D" id="3.40.50.970">
    <property type="match status" value="2"/>
</dbReference>
<dbReference type="InterPro" id="IPR047214">
    <property type="entry name" value="TPP_PDC_IPDC"/>
</dbReference>
<keyword evidence="19" id="KW-1185">Reference proteome</keyword>
<evidence type="ECO:0000256" key="6">
    <source>
        <dbReference type="ARBA" id="ARBA00011881"/>
    </source>
</evidence>
<dbReference type="GO" id="GO:0016615">
    <property type="term" value="F:malate dehydrogenase activity"/>
    <property type="evidence" value="ECO:0007669"/>
    <property type="project" value="InterPro"/>
</dbReference>
<dbReference type="InterPro" id="IPR029061">
    <property type="entry name" value="THDP-binding"/>
</dbReference>
<dbReference type="SUPFAM" id="SSF52518">
    <property type="entry name" value="Thiamin diphosphate-binding fold (THDP-binding)"/>
    <property type="match status" value="2"/>
</dbReference>
<dbReference type="InterPro" id="IPR012000">
    <property type="entry name" value="Thiamin_PyroP_enz_cen_dom"/>
</dbReference>
<dbReference type="Pfam" id="PF00205">
    <property type="entry name" value="TPP_enzyme_M"/>
    <property type="match status" value="1"/>
</dbReference>
<dbReference type="InterPro" id="IPR015955">
    <property type="entry name" value="Lactate_DH/Glyco_Ohase_4_C"/>
</dbReference>
<dbReference type="GO" id="GO:0016616">
    <property type="term" value="F:oxidoreductase activity, acting on the CH-OH group of donors, NAD or NADP as acceptor"/>
    <property type="evidence" value="ECO:0007669"/>
    <property type="project" value="InterPro"/>
</dbReference>
<name>A0AAD6R072_9ROSI</name>
<feature type="domain" description="Thiamine pyrophosphate enzyme N-terminal TPP-binding" evidence="16">
    <location>
        <begin position="21"/>
        <end position="124"/>
    </location>
</feature>
<dbReference type="FunFam" id="3.40.50.970:FF:000017">
    <property type="entry name" value="pyruvate decarboxylase 1"/>
    <property type="match status" value="1"/>
</dbReference>
<comment type="similarity">
    <text evidence="5">Belongs to the 'GDSL' lipolytic enzyme family.</text>
</comment>
<accession>A0AAD6R072</accession>
<reference evidence="18 19" key="1">
    <citation type="journal article" date="2023" name="Mol. Ecol. Resour.">
        <title>Chromosome-level genome assembly of a triploid poplar Populus alba 'Berolinensis'.</title>
        <authorList>
            <person name="Chen S."/>
            <person name="Yu Y."/>
            <person name="Wang X."/>
            <person name="Wang S."/>
            <person name="Zhang T."/>
            <person name="Zhou Y."/>
            <person name="He R."/>
            <person name="Meng N."/>
            <person name="Wang Y."/>
            <person name="Liu W."/>
            <person name="Liu Z."/>
            <person name="Liu J."/>
            <person name="Guo Q."/>
            <person name="Huang H."/>
            <person name="Sederoff R.R."/>
            <person name="Wang G."/>
            <person name="Qu G."/>
            <person name="Chen S."/>
        </authorList>
    </citation>
    <scope>NUCLEOTIDE SEQUENCE [LARGE SCALE GENOMIC DNA]</scope>
    <source>
        <strain evidence="18">SC-2020</strain>
    </source>
</reference>
<organism evidence="18 19">
    <name type="scientific">Populus alba x Populus x berolinensis</name>
    <dbReference type="NCBI Taxonomy" id="444605"/>
    <lineage>
        <taxon>Eukaryota</taxon>
        <taxon>Viridiplantae</taxon>
        <taxon>Streptophyta</taxon>
        <taxon>Embryophyta</taxon>
        <taxon>Tracheophyta</taxon>
        <taxon>Spermatophyta</taxon>
        <taxon>Magnoliopsida</taxon>
        <taxon>eudicotyledons</taxon>
        <taxon>Gunneridae</taxon>
        <taxon>Pentapetalae</taxon>
        <taxon>rosids</taxon>
        <taxon>fabids</taxon>
        <taxon>Malpighiales</taxon>
        <taxon>Salicaceae</taxon>
        <taxon>Saliceae</taxon>
        <taxon>Populus</taxon>
    </lineage>
</organism>
<dbReference type="InterPro" id="IPR001252">
    <property type="entry name" value="Malate_DH_AS"/>
</dbReference>
<evidence type="ECO:0000313" key="19">
    <source>
        <dbReference type="Proteomes" id="UP001164929"/>
    </source>
</evidence>
<evidence type="ECO:0000256" key="2">
    <source>
        <dbReference type="ARBA" id="ARBA00001920"/>
    </source>
</evidence>
<dbReference type="EC" id="4.1.1.1" evidence="7"/>
<evidence type="ECO:0000256" key="1">
    <source>
        <dbReference type="ARBA" id="ARBA00001041"/>
    </source>
</evidence>
<comment type="subunit">
    <text evidence="6">Homotetramer.</text>
</comment>
<dbReference type="Pfam" id="PF00056">
    <property type="entry name" value="Ldh_1_N"/>
    <property type="match status" value="1"/>
</dbReference>
<dbReference type="InterPro" id="IPR036514">
    <property type="entry name" value="SGNH_hydro_sf"/>
</dbReference>
<dbReference type="InterPro" id="IPR011766">
    <property type="entry name" value="TPP_enzyme_TPP-bd"/>
</dbReference>
<dbReference type="InterPro" id="IPR001087">
    <property type="entry name" value="GDSL"/>
</dbReference>
<dbReference type="SUPFAM" id="SSF51735">
    <property type="entry name" value="NAD(P)-binding Rossmann-fold domains"/>
    <property type="match status" value="1"/>
</dbReference>
<dbReference type="Gene3D" id="3.40.50.720">
    <property type="entry name" value="NAD(P)-binding Rossmann-like Domain"/>
    <property type="match status" value="1"/>
</dbReference>
<keyword evidence="9" id="KW-0210">Decarboxylase</keyword>
<dbReference type="CDD" id="cd01837">
    <property type="entry name" value="SGNH_plant_lipase_like"/>
    <property type="match status" value="1"/>
</dbReference>
<dbReference type="CDD" id="cd07038">
    <property type="entry name" value="TPP_PYR_PDC_IPDC_like"/>
    <property type="match status" value="1"/>
</dbReference>
<dbReference type="PROSITE" id="PS00068">
    <property type="entry name" value="MDH"/>
    <property type="match status" value="1"/>
</dbReference>
<dbReference type="Gene3D" id="3.40.50.1220">
    <property type="entry name" value="TPP-binding domain"/>
    <property type="match status" value="1"/>
</dbReference>
<keyword evidence="11" id="KW-0786">Thiamine pyrophosphate</keyword>
<proteinExistence type="inferred from homology"/>
<comment type="caution">
    <text evidence="18">The sequence shown here is derived from an EMBL/GenBank/DDBJ whole genome shotgun (WGS) entry which is preliminary data.</text>
</comment>
<feature type="domain" description="Lactate/malate dehydrogenase N-terminal" evidence="13">
    <location>
        <begin position="558"/>
        <end position="644"/>
    </location>
</feature>
<dbReference type="InterPro" id="IPR022383">
    <property type="entry name" value="Lactate/malate_DH_C"/>
</dbReference>
<evidence type="ECO:0000256" key="10">
    <source>
        <dbReference type="ARBA" id="ARBA00022842"/>
    </source>
</evidence>